<comment type="caution">
    <text evidence="1">The sequence shown here is derived from an EMBL/GenBank/DDBJ whole genome shotgun (WGS) entry which is preliminary data.</text>
</comment>
<dbReference type="EMBL" id="REGN01004471">
    <property type="protein sequence ID" value="RNA17365.1"/>
    <property type="molecule type" value="Genomic_DNA"/>
</dbReference>
<organism evidence="1 2">
    <name type="scientific">Brachionus plicatilis</name>
    <name type="common">Marine rotifer</name>
    <name type="synonym">Brachionus muelleri</name>
    <dbReference type="NCBI Taxonomy" id="10195"/>
    <lineage>
        <taxon>Eukaryota</taxon>
        <taxon>Metazoa</taxon>
        <taxon>Spiralia</taxon>
        <taxon>Gnathifera</taxon>
        <taxon>Rotifera</taxon>
        <taxon>Eurotatoria</taxon>
        <taxon>Monogononta</taxon>
        <taxon>Pseudotrocha</taxon>
        <taxon>Ploima</taxon>
        <taxon>Brachionidae</taxon>
        <taxon>Brachionus</taxon>
    </lineage>
</organism>
<evidence type="ECO:0000313" key="1">
    <source>
        <dbReference type="EMBL" id="RNA17365.1"/>
    </source>
</evidence>
<reference evidence="1 2" key="1">
    <citation type="journal article" date="2018" name="Sci. Rep.">
        <title>Genomic signatures of local adaptation to the degree of environmental predictability in rotifers.</title>
        <authorList>
            <person name="Franch-Gras L."/>
            <person name="Hahn C."/>
            <person name="Garcia-Roger E.M."/>
            <person name="Carmona M.J."/>
            <person name="Serra M."/>
            <person name="Gomez A."/>
        </authorList>
    </citation>
    <scope>NUCLEOTIDE SEQUENCE [LARGE SCALE GENOMIC DNA]</scope>
    <source>
        <strain evidence="1">HYR1</strain>
    </source>
</reference>
<proteinExistence type="predicted"/>
<dbReference type="Proteomes" id="UP000276133">
    <property type="component" value="Unassembled WGS sequence"/>
</dbReference>
<gene>
    <name evidence="1" type="ORF">BpHYR1_038376</name>
</gene>
<protein>
    <submittedName>
        <fullName evidence="1">Uncharacterized protein</fullName>
    </submittedName>
</protein>
<sequence>MLILWLFLNYGNRTVIPEFIAYKRFPPYDIVFNSVSFVPNFSRFQIMFNIFIDDCNSYLFVGSRKYGNDCSFLIIIGDIILSLCSVIERKYFKIFCHLINTQKLINDAKKEKLRKINFHTFNVIPKELKLGTSWVLKLNYF</sequence>
<keyword evidence="2" id="KW-1185">Reference proteome</keyword>
<accession>A0A3M7R2B4</accession>
<dbReference type="AlphaFoldDB" id="A0A3M7R2B4"/>
<name>A0A3M7R2B4_BRAPC</name>
<evidence type="ECO:0000313" key="2">
    <source>
        <dbReference type="Proteomes" id="UP000276133"/>
    </source>
</evidence>